<dbReference type="PANTHER" id="PTHR36091">
    <property type="entry name" value="ALTERED INHERITANCE OF MITOCHONDRIA PROTEIN 9, MITOCHONDRIAL"/>
    <property type="match status" value="1"/>
</dbReference>
<proteinExistence type="predicted"/>
<protein>
    <submittedName>
        <fullName evidence="2">Kinase-like domain-containing protein</fullName>
    </submittedName>
</protein>
<evidence type="ECO:0000313" key="2">
    <source>
        <dbReference type="EMBL" id="KAJ3984219.1"/>
    </source>
</evidence>
<keyword evidence="2" id="KW-0808">Transferase</keyword>
<dbReference type="PANTHER" id="PTHR36091:SF2">
    <property type="entry name" value="AMINOGLYCOSIDE PHOSPHOTRANSFERASE DOMAIN-CONTAINING PROTEIN"/>
    <property type="match status" value="1"/>
</dbReference>
<name>A0AA38USJ8_9AGAR</name>
<dbReference type="AlphaFoldDB" id="A0AA38USJ8"/>
<dbReference type="Pfam" id="PF01636">
    <property type="entry name" value="APH"/>
    <property type="match status" value="1"/>
</dbReference>
<dbReference type="GO" id="GO:0005739">
    <property type="term" value="C:mitochondrion"/>
    <property type="evidence" value="ECO:0007669"/>
    <property type="project" value="TreeGrafter"/>
</dbReference>
<organism evidence="2 3">
    <name type="scientific">Lentinula detonsa</name>
    <dbReference type="NCBI Taxonomy" id="2804962"/>
    <lineage>
        <taxon>Eukaryota</taxon>
        <taxon>Fungi</taxon>
        <taxon>Dikarya</taxon>
        <taxon>Basidiomycota</taxon>
        <taxon>Agaricomycotina</taxon>
        <taxon>Agaricomycetes</taxon>
        <taxon>Agaricomycetidae</taxon>
        <taxon>Agaricales</taxon>
        <taxon>Marasmiineae</taxon>
        <taxon>Omphalotaceae</taxon>
        <taxon>Lentinula</taxon>
    </lineage>
</organism>
<keyword evidence="2" id="KW-0418">Kinase</keyword>
<comment type="caution">
    <text evidence="2">The sequence shown here is derived from an EMBL/GenBank/DDBJ whole genome shotgun (WGS) entry which is preliminary data.</text>
</comment>
<reference evidence="2" key="1">
    <citation type="submission" date="2022-08" db="EMBL/GenBank/DDBJ databases">
        <authorList>
            <consortium name="DOE Joint Genome Institute"/>
            <person name="Min B."/>
            <person name="Riley R."/>
            <person name="Sierra-Patev S."/>
            <person name="Naranjo-Ortiz M."/>
            <person name="Looney B."/>
            <person name="Konkel Z."/>
            <person name="Slot J.C."/>
            <person name="Sakamoto Y."/>
            <person name="Steenwyk J.L."/>
            <person name="Rokas A."/>
            <person name="Carro J."/>
            <person name="Camarero S."/>
            <person name="Ferreira P."/>
            <person name="Molpeceres G."/>
            <person name="Ruiz-Duenas F.J."/>
            <person name="Serrano A."/>
            <person name="Henrissat B."/>
            <person name="Drula E."/>
            <person name="Hughes K.W."/>
            <person name="Mata J.L."/>
            <person name="Ishikawa N.K."/>
            <person name="Vargas-Isla R."/>
            <person name="Ushijima S."/>
            <person name="Smith C.A."/>
            <person name="Ahrendt S."/>
            <person name="Andreopoulos W."/>
            <person name="He G."/>
            <person name="Labutti K."/>
            <person name="Lipzen A."/>
            <person name="Ng V."/>
            <person name="Sandor L."/>
            <person name="Barry K."/>
            <person name="Martinez A.T."/>
            <person name="Xiao Y."/>
            <person name="Gibbons J.G."/>
            <person name="Terashima K."/>
            <person name="Hibbett D.S."/>
            <person name="Grigoriev I.V."/>
        </authorList>
    </citation>
    <scope>NUCLEOTIDE SEQUENCE</scope>
    <source>
        <strain evidence="2">TFB7829</strain>
    </source>
</reference>
<dbReference type="Proteomes" id="UP001163850">
    <property type="component" value="Unassembled WGS sequence"/>
</dbReference>
<feature type="domain" description="Aminoglycoside phosphotransferase" evidence="1">
    <location>
        <begin position="88"/>
        <end position="331"/>
    </location>
</feature>
<dbReference type="InterPro" id="IPR051035">
    <property type="entry name" value="Mito_inheritance_9"/>
</dbReference>
<dbReference type="SUPFAM" id="SSF56112">
    <property type="entry name" value="Protein kinase-like (PK-like)"/>
    <property type="match status" value="1"/>
</dbReference>
<gene>
    <name evidence="2" type="ORF">F5890DRAFT_1474737</name>
</gene>
<accession>A0AA38USJ8</accession>
<dbReference type="GO" id="GO:0016301">
    <property type="term" value="F:kinase activity"/>
    <property type="evidence" value="ECO:0007669"/>
    <property type="project" value="UniProtKB-KW"/>
</dbReference>
<evidence type="ECO:0000259" key="1">
    <source>
        <dbReference type="Pfam" id="PF01636"/>
    </source>
</evidence>
<sequence>MPSPPNLFNYTSGLWLVNNELRLAERRREFNDEVLRRLAAQSVGRTLQDVKTMLKLDEGGFNRIFLITMHDNFQMIARVPYPITVPKFYAVASEVATMRFLRAKGLPVPEVYAYSPTPDNAAGTEYIFMEFVKGKKLTDVWMELKEADLASVLRQMVELECRIMTIPFPAGGSLYYAEDLEKVVGRAMMGIPMPLDGERFCVGPDVRFHMWYGRRSQLDVDRGPYEDAAAVLAASARKEIAYLKRFGQALLPFQRARREAYKYEKQSPVDHIENLERYLRMASLIVPDDPSLHSFRIRHPDLQPSNVMVSVSPDSGRLKIVSLLDWQHASILPLFLLAGIPGRLQNYGDPDSEKLVPPSLPANVDKLGESELMAALELHHARLVHFHYVKRTEELNTHHHDALLDPVSLFARRLIDRAGAPWEGETHDLKELLVEATEKWAELVGTGVPCPIEFEADEVFETKKFSKRLQLSDENFEGCRAMIGFETETWVPTEQYERAKNLAEILKLKILMQIIPAGETREITQANWFLDDMDEENYMAATVMNLSRLGSVPRSEKGVWTLRQPEQQHYDPWLLGDLDETRMPVENYLS</sequence>
<dbReference type="EMBL" id="MU801996">
    <property type="protein sequence ID" value="KAJ3984219.1"/>
    <property type="molecule type" value="Genomic_DNA"/>
</dbReference>
<dbReference type="InterPro" id="IPR002575">
    <property type="entry name" value="Aminoglycoside_PTrfase"/>
</dbReference>
<evidence type="ECO:0000313" key="3">
    <source>
        <dbReference type="Proteomes" id="UP001163850"/>
    </source>
</evidence>
<dbReference type="InterPro" id="IPR011009">
    <property type="entry name" value="Kinase-like_dom_sf"/>
</dbReference>
<dbReference type="Gene3D" id="3.30.200.20">
    <property type="entry name" value="Phosphorylase Kinase, domain 1"/>
    <property type="match status" value="1"/>
</dbReference>